<feature type="region of interest" description="Disordered" evidence="1">
    <location>
        <begin position="64"/>
        <end position="86"/>
    </location>
</feature>
<dbReference type="EMBL" id="PVMZ01000003">
    <property type="protein sequence ID" value="PRX23489.1"/>
    <property type="molecule type" value="Genomic_DNA"/>
</dbReference>
<dbReference type="AlphaFoldDB" id="A0A2T0KIY9"/>
<keyword evidence="3" id="KW-1185">Reference proteome</keyword>
<sequence length="256" mass="27929">MIRHPHQLHAQAALWSLRRALRHLDEHRDALLIRRPQLGPAESRPRTLAQLARHDELLRTERAERKAGSLTGLKPSAGSAAPGDAPGLADLERDLHQVLVEVHGLLAYAHHRDPLLAWTPLWHEVLDEWDIRRDARWTWLSVVLPATPARIAEAVALALVDADQLVRSYAGLDADLIAPPLAPPCPACDRRRLRIQSSAPDSARWTVTCASSCVCIGDGCECGMDVPTRGVRHIWAADSALAASIAAGVRTMGLAA</sequence>
<dbReference type="RefSeq" id="WP_106316682.1">
    <property type="nucleotide sequence ID" value="NZ_BOMO01000041.1"/>
</dbReference>
<gene>
    <name evidence="2" type="ORF">CLV67_103237</name>
</gene>
<accession>A0A2T0KIY9</accession>
<reference evidence="2 3" key="1">
    <citation type="submission" date="2018-03" db="EMBL/GenBank/DDBJ databases">
        <title>Genomic Encyclopedia of Archaeal and Bacterial Type Strains, Phase II (KMG-II): from individual species to whole genera.</title>
        <authorList>
            <person name="Goeker M."/>
        </authorList>
    </citation>
    <scope>NUCLEOTIDE SEQUENCE [LARGE SCALE GENOMIC DNA]</scope>
    <source>
        <strain evidence="2 3">DSM 43146</strain>
    </source>
</reference>
<proteinExistence type="predicted"/>
<evidence type="ECO:0000256" key="1">
    <source>
        <dbReference type="SAM" id="MobiDB-lite"/>
    </source>
</evidence>
<protein>
    <submittedName>
        <fullName evidence="2">Uncharacterized protein</fullName>
    </submittedName>
</protein>
<comment type="caution">
    <text evidence="2">The sequence shown here is derived from an EMBL/GenBank/DDBJ whole genome shotgun (WGS) entry which is preliminary data.</text>
</comment>
<evidence type="ECO:0000313" key="2">
    <source>
        <dbReference type="EMBL" id="PRX23489.1"/>
    </source>
</evidence>
<evidence type="ECO:0000313" key="3">
    <source>
        <dbReference type="Proteomes" id="UP000239415"/>
    </source>
</evidence>
<dbReference type="OrthoDB" id="3402009at2"/>
<name>A0A2T0KIY9_9ACTN</name>
<feature type="compositionally biased region" description="Low complexity" evidence="1">
    <location>
        <begin position="75"/>
        <end position="86"/>
    </location>
</feature>
<dbReference type="Proteomes" id="UP000239415">
    <property type="component" value="Unassembled WGS sequence"/>
</dbReference>
<organism evidence="2 3">
    <name type="scientific">Actinoplanes italicus</name>
    <dbReference type="NCBI Taxonomy" id="113567"/>
    <lineage>
        <taxon>Bacteria</taxon>
        <taxon>Bacillati</taxon>
        <taxon>Actinomycetota</taxon>
        <taxon>Actinomycetes</taxon>
        <taxon>Micromonosporales</taxon>
        <taxon>Micromonosporaceae</taxon>
        <taxon>Actinoplanes</taxon>
    </lineage>
</organism>